<dbReference type="Proteomes" id="UP000289738">
    <property type="component" value="Chromosome B08"/>
</dbReference>
<dbReference type="AlphaFoldDB" id="A0A444Y3G0"/>
<organism evidence="2 3">
    <name type="scientific">Arachis hypogaea</name>
    <name type="common">Peanut</name>
    <dbReference type="NCBI Taxonomy" id="3818"/>
    <lineage>
        <taxon>Eukaryota</taxon>
        <taxon>Viridiplantae</taxon>
        <taxon>Streptophyta</taxon>
        <taxon>Embryophyta</taxon>
        <taxon>Tracheophyta</taxon>
        <taxon>Spermatophyta</taxon>
        <taxon>Magnoliopsida</taxon>
        <taxon>eudicotyledons</taxon>
        <taxon>Gunneridae</taxon>
        <taxon>Pentapetalae</taxon>
        <taxon>rosids</taxon>
        <taxon>fabids</taxon>
        <taxon>Fabales</taxon>
        <taxon>Fabaceae</taxon>
        <taxon>Papilionoideae</taxon>
        <taxon>50 kb inversion clade</taxon>
        <taxon>dalbergioids sensu lato</taxon>
        <taxon>Dalbergieae</taxon>
        <taxon>Pterocarpus clade</taxon>
        <taxon>Arachis</taxon>
    </lineage>
</organism>
<evidence type="ECO:0008006" key="4">
    <source>
        <dbReference type="Google" id="ProtNLM"/>
    </source>
</evidence>
<evidence type="ECO:0000313" key="2">
    <source>
        <dbReference type="EMBL" id="RYQ96448.1"/>
    </source>
</evidence>
<feature type="region of interest" description="Disordered" evidence="1">
    <location>
        <begin position="48"/>
        <end position="79"/>
    </location>
</feature>
<accession>A0A444Y3G0</accession>
<sequence length="266" mass="29641">MFNVYTRLMPQHVMELYAAVGDVVVGCGPSPSTPEVVPLKVTPIHYAQPHDSADEDDSEGDSTYVAGSGSSSDTASEDEYVLETPSGGVGRFLLPPCLAIPQLSDVPSHYQTLNLDAVQPENLLNAGDGEDYNTDVVSIEWGHFVDPMYTMASIFNVYDREFLLIPDEKMWPPWYGTWLKPNQAIRRKTSKRPVYTRIQNEMDVNERVERVTPDVGVPMHPSQIHNDACSLGFRVLDSKVLRDPNGVHSHIHKDGTPWEDGMAEDE</sequence>
<reference evidence="2 3" key="1">
    <citation type="submission" date="2019-01" db="EMBL/GenBank/DDBJ databases">
        <title>Sequencing of cultivated peanut Arachis hypogaea provides insights into genome evolution and oil improvement.</title>
        <authorList>
            <person name="Chen X."/>
        </authorList>
    </citation>
    <scope>NUCLEOTIDE SEQUENCE [LARGE SCALE GENOMIC DNA]</scope>
    <source>
        <strain evidence="3">cv. Fuhuasheng</strain>
        <tissue evidence="2">Leaves</tissue>
    </source>
</reference>
<evidence type="ECO:0000313" key="3">
    <source>
        <dbReference type="Proteomes" id="UP000289738"/>
    </source>
</evidence>
<comment type="caution">
    <text evidence="2">The sequence shown here is derived from an EMBL/GenBank/DDBJ whole genome shotgun (WGS) entry which is preliminary data.</text>
</comment>
<name>A0A444Y3G0_ARAHY</name>
<gene>
    <name evidence="2" type="ORF">Ahy_B08g092209</name>
</gene>
<proteinExistence type="predicted"/>
<protein>
    <recommendedName>
        <fullName evidence="4">Aminotransferase-like plant mobile domain-containing protein</fullName>
    </recommendedName>
</protein>
<feature type="region of interest" description="Disordered" evidence="1">
    <location>
        <begin position="247"/>
        <end position="266"/>
    </location>
</feature>
<dbReference type="EMBL" id="SDMP01000018">
    <property type="protein sequence ID" value="RYQ96448.1"/>
    <property type="molecule type" value="Genomic_DNA"/>
</dbReference>
<evidence type="ECO:0000256" key="1">
    <source>
        <dbReference type="SAM" id="MobiDB-lite"/>
    </source>
</evidence>
<keyword evidence="3" id="KW-1185">Reference proteome</keyword>